<protein>
    <submittedName>
        <fullName evidence="2">Thioredoxin</fullName>
    </submittedName>
</protein>
<dbReference type="RefSeq" id="WP_007200660.1">
    <property type="nucleotide sequence ID" value="NZ_AKKV01000019.1"/>
</dbReference>
<dbReference type="Pfam" id="PF00085">
    <property type="entry name" value="Thioredoxin"/>
    <property type="match status" value="1"/>
</dbReference>
<dbReference type="eggNOG" id="COG0526">
    <property type="taxonomic scope" value="Bacteria"/>
</dbReference>
<dbReference type="CDD" id="cd02947">
    <property type="entry name" value="TRX_family"/>
    <property type="match status" value="1"/>
</dbReference>
<dbReference type="InterPro" id="IPR036249">
    <property type="entry name" value="Thioredoxin-like_sf"/>
</dbReference>
<evidence type="ECO:0000313" key="2">
    <source>
        <dbReference type="EMBL" id="EIT87148.1"/>
    </source>
</evidence>
<dbReference type="STRING" id="1196324.A374_02804"/>
<accession>I8UJZ4</accession>
<dbReference type="AlphaFoldDB" id="I8UJZ4"/>
<reference evidence="2 3" key="1">
    <citation type="journal article" date="2012" name="J. Bacteriol.">
        <title>Genome of Bacillus macauensis ZFHKF-1, a Long-Chain-Forming Bacterium.</title>
        <authorList>
            <person name="Cai L."/>
            <person name="Zhang T."/>
        </authorList>
    </citation>
    <scope>NUCLEOTIDE SEQUENCE [LARGE SCALE GENOMIC DNA]</scope>
    <source>
        <strain evidence="2 3">ZFHKF-1</strain>
    </source>
</reference>
<dbReference type="SUPFAM" id="SSF52833">
    <property type="entry name" value="Thioredoxin-like"/>
    <property type="match status" value="1"/>
</dbReference>
<comment type="caution">
    <text evidence="2">The sequence shown here is derived from an EMBL/GenBank/DDBJ whole genome shotgun (WGS) entry which is preliminary data.</text>
</comment>
<evidence type="ECO:0000259" key="1">
    <source>
        <dbReference type="Pfam" id="PF00085"/>
    </source>
</evidence>
<feature type="domain" description="Thioredoxin" evidence="1">
    <location>
        <begin position="5"/>
        <end position="105"/>
    </location>
</feature>
<dbReference type="InterPro" id="IPR013766">
    <property type="entry name" value="Thioredoxin_domain"/>
</dbReference>
<dbReference type="EMBL" id="AKKV01000019">
    <property type="protein sequence ID" value="EIT87148.1"/>
    <property type="molecule type" value="Genomic_DNA"/>
</dbReference>
<gene>
    <name evidence="2" type="ORF">A374_02804</name>
</gene>
<sequence length="108" mass="12235">MKHIAREEIGQLIQQSNEETVALYIQTPLCGTCKVGKRMVDLALTVYEAEHPSPQLGACNLNEVPELAETYSITSVPCLLFIKRGIAVKQMYAMKSVDYLYENMKNYF</sequence>
<name>I8UJZ4_9BACL</name>
<keyword evidence="3" id="KW-1185">Reference proteome</keyword>
<proteinExistence type="predicted"/>
<organism evidence="2 3">
    <name type="scientific">Fictibacillus macauensis ZFHKF-1</name>
    <dbReference type="NCBI Taxonomy" id="1196324"/>
    <lineage>
        <taxon>Bacteria</taxon>
        <taxon>Bacillati</taxon>
        <taxon>Bacillota</taxon>
        <taxon>Bacilli</taxon>
        <taxon>Bacillales</taxon>
        <taxon>Fictibacillaceae</taxon>
        <taxon>Fictibacillus</taxon>
    </lineage>
</organism>
<dbReference type="PATRIC" id="fig|1196324.3.peg.566"/>
<dbReference type="Gene3D" id="3.40.30.10">
    <property type="entry name" value="Glutaredoxin"/>
    <property type="match status" value="1"/>
</dbReference>
<evidence type="ECO:0000313" key="3">
    <source>
        <dbReference type="Proteomes" id="UP000004080"/>
    </source>
</evidence>
<dbReference type="Proteomes" id="UP000004080">
    <property type="component" value="Unassembled WGS sequence"/>
</dbReference>